<evidence type="ECO:0000256" key="1">
    <source>
        <dbReference type="ARBA" id="ARBA00004370"/>
    </source>
</evidence>
<dbReference type="EMBL" id="JAZGQO010000002">
    <property type="protein sequence ID" value="KAK6191997.1"/>
    <property type="molecule type" value="Genomic_DNA"/>
</dbReference>
<comment type="caution">
    <text evidence="7">The sequence shown here is derived from an EMBL/GenBank/DDBJ whole genome shotgun (WGS) entry which is preliminary data.</text>
</comment>
<dbReference type="AlphaFoldDB" id="A0AAN8KAZ9"/>
<comment type="subcellular location">
    <subcellularLocation>
        <location evidence="1">Membrane</location>
    </subcellularLocation>
</comment>
<evidence type="ECO:0000256" key="5">
    <source>
        <dbReference type="ARBA" id="ARBA00023136"/>
    </source>
</evidence>
<evidence type="ECO:0000256" key="6">
    <source>
        <dbReference type="RuleBase" id="RU366017"/>
    </source>
</evidence>
<sequence>MYSDEILPIYDCMMRSSDYTFTAVLDFDEIIVPKKGPLDLIPMLNHEYQHDEHAAAFVFRIENFILNWTTSNETNLHFMKYVKRTLALQDQSKIVYVQGRYKTVNMHTTEALRGFGIVFLPSKKAAVHHYTVCRPAWSQSSCLSEINRHYDRTMMGIETHLLERLKMVPDDLRLGK</sequence>
<gene>
    <name evidence="7" type="ORF">SNE40_003554</name>
</gene>
<organism evidence="7 8">
    <name type="scientific">Patella caerulea</name>
    <name type="common">Rayed Mediterranean limpet</name>
    <dbReference type="NCBI Taxonomy" id="87958"/>
    <lineage>
        <taxon>Eukaryota</taxon>
        <taxon>Metazoa</taxon>
        <taxon>Spiralia</taxon>
        <taxon>Lophotrochozoa</taxon>
        <taxon>Mollusca</taxon>
        <taxon>Gastropoda</taxon>
        <taxon>Patellogastropoda</taxon>
        <taxon>Patelloidea</taxon>
        <taxon>Patellidae</taxon>
        <taxon>Patella</taxon>
    </lineage>
</organism>
<keyword evidence="5" id="KW-0472">Membrane</keyword>
<dbReference type="EC" id="2.4.1.-" evidence="6"/>
<proteinExistence type="inferred from homology"/>
<evidence type="ECO:0000313" key="7">
    <source>
        <dbReference type="EMBL" id="KAK6191997.1"/>
    </source>
</evidence>
<name>A0AAN8KAZ9_PATCE</name>
<keyword evidence="3 6" id="KW-0328">Glycosyltransferase</keyword>
<dbReference type="Pfam" id="PF01697">
    <property type="entry name" value="Glyco_transf_92"/>
    <property type="match status" value="1"/>
</dbReference>
<dbReference type="GO" id="GO:0016757">
    <property type="term" value="F:glycosyltransferase activity"/>
    <property type="evidence" value="ECO:0007669"/>
    <property type="project" value="UniProtKB-UniRule"/>
</dbReference>
<accession>A0AAN8KAZ9</accession>
<keyword evidence="4 6" id="KW-0808">Transferase</keyword>
<reference evidence="7 8" key="1">
    <citation type="submission" date="2024-01" db="EMBL/GenBank/DDBJ databases">
        <title>The genome of the rayed Mediterranean limpet Patella caerulea (Linnaeus, 1758).</title>
        <authorList>
            <person name="Anh-Thu Weber A."/>
            <person name="Halstead-Nussloch G."/>
        </authorList>
    </citation>
    <scope>NUCLEOTIDE SEQUENCE [LARGE SCALE GENOMIC DNA]</scope>
    <source>
        <strain evidence="7">AATW-2023a</strain>
        <tissue evidence="7">Whole specimen</tissue>
    </source>
</reference>
<protein>
    <recommendedName>
        <fullName evidence="6">Glycosyltransferase family 92 protein</fullName>
        <ecNumber evidence="6">2.4.1.-</ecNumber>
    </recommendedName>
</protein>
<evidence type="ECO:0000313" key="8">
    <source>
        <dbReference type="Proteomes" id="UP001347796"/>
    </source>
</evidence>
<keyword evidence="8" id="KW-1185">Reference proteome</keyword>
<dbReference type="InterPro" id="IPR008166">
    <property type="entry name" value="Glyco_transf_92"/>
</dbReference>
<evidence type="ECO:0000256" key="2">
    <source>
        <dbReference type="ARBA" id="ARBA00007647"/>
    </source>
</evidence>
<evidence type="ECO:0000256" key="4">
    <source>
        <dbReference type="ARBA" id="ARBA00022679"/>
    </source>
</evidence>
<dbReference type="Proteomes" id="UP001347796">
    <property type="component" value="Unassembled WGS sequence"/>
</dbReference>
<evidence type="ECO:0000256" key="3">
    <source>
        <dbReference type="ARBA" id="ARBA00022676"/>
    </source>
</evidence>
<comment type="similarity">
    <text evidence="2 6">Belongs to the glycosyltransferase 92 family.</text>
</comment>
<dbReference type="GO" id="GO:0016020">
    <property type="term" value="C:membrane"/>
    <property type="evidence" value="ECO:0007669"/>
    <property type="project" value="UniProtKB-SubCell"/>
</dbReference>